<evidence type="ECO:0008006" key="4">
    <source>
        <dbReference type="Google" id="ProtNLM"/>
    </source>
</evidence>
<dbReference type="Proteomes" id="UP000433101">
    <property type="component" value="Unassembled WGS sequence"/>
</dbReference>
<feature type="transmembrane region" description="Helical" evidence="1">
    <location>
        <begin position="38"/>
        <end position="58"/>
    </location>
</feature>
<dbReference type="RefSeq" id="WP_160776159.1">
    <property type="nucleotide sequence ID" value="NZ_WUMV01000006.1"/>
</dbReference>
<dbReference type="AlphaFoldDB" id="A0A7X3LVQ2"/>
<keyword evidence="1" id="KW-0472">Membrane</keyword>
<evidence type="ECO:0000313" key="3">
    <source>
        <dbReference type="Proteomes" id="UP000433101"/>
    </source>
</evidence>
<accession>A0A7X3LVQ2</accession>
<reference evidence="2 3" key="1">
    <citation type="submission" date="2019-12" db="EMBL/GenBank/DDBJ databases">
        <authorList>
            <person name="Li M."/>
        </authorList>
    </citation>
    <scope>NUCLEOTIDE SEQUENCE [LARGE SCALE GENOMIC DNA]</scope>
    <source>
        <strain evidence="2 3">GBMRC 2046</strain>
    </source>
</reference>
<keyword evidence="3" id="KW-1185">Reference proteome</keyword>
<evidence type="ECO:0000313" key="2">
    <source>
        <dbReference type="EMBL" id="MXN65920.1"/>
    </source>
</evidence>
<gene>
    <name evidence="2" type="ORF">GR183_13485</name>
</gene>
<evidence type="ECO:0000256" key="1">
    <source>
        <dbReference type="SAM" id="Phobius"/>
    </source>
</evidence>
<keyword evidence="1" id="KW-0812">Transmembrane</keyword>
<proteinExistence type="predicted"/>
<keyword evidence="1" id="KW-1133">Transmembrane helix</keyword>
<organism evidence="2 3">
    <name type="scientific">Stappia sediminis</name>
    <dbReference type="NCBI Taxonomy" id="2692190"/>
    <lineage>
        <taxon>Bacteria</taxon>
        <taxon>Pseudomonadati</taxon>
        <taxon>Pseudomonadota</taxon>
        <taxon>Alphaproteobacteria</taxon>
        <taxon>Hyphomicrobiales</taxon>
        <taxon>Stappiaceae</taxon>
        <taxon>Stappia</taxon>
    </lineage>
</organism>
<name>A0A7X3LVQ2_9HYPH</name>
<dbReference type="EMBL" id="WUMV01000006">
    <property type="protein sequence ID" value="MXN65920.1"/>
    <property type="molecule type" value="Genomic_DNA"/>
</dbReference>
<feature type="transmembrane region" description="Helical" evidence="1">
    <location>
        <begin position="158"/>
        <end position="177"/>
    </location>
</feature>
<feature type="transmembrane region" description="Helical" evidence="1">
    <location>
        <begin position="6"/>
        <end position="31"/>
    </location>
</feature>
<sequence length="180" mass="19135">MPWHLAAFAWGFAEATVFFIVPDVLLTYAAIRFGMKRAFALCVSAALGAVAGGAVMIVAAGHDAAGVTELLDAIPAISAGMIAETRVAMTENWPLAVFVGAVTGVPFKIFAVQSAILQIPAAAFLGLGFAARFARFALAVLLARIAFAGLRKARKERLAAAIWLGFWCLFYVFYFSVMPN</sequence>
<comment type="caution">
    <text evidence="2">The sequence shown here is derived from an EMBL/GenBank/DDBJ whole genome shotgun (WGS) entry which is preliminary data.</text>
</comment>
<protein>
    <recommendedName>
        <fullName evidence="4">DedA family protein</fullName>
    </recommendedName>
</protein>